<dbReference type="AlphaFoldDB" id="A0A0K0FGE0"/>
<proteinExistence type="predicted"/>
<dbReference type="Proteomes" id="UP000035680">
    <property type="component" value="Unassembled WGS sequence"/>
</dbReference>
<dbReference type="WBParaSite" id="SVE_0794100.1">
    <property type="protein sequence ID" value="SVE_0794100.1"/>
    <property type="gene ID" value="SVE_0794100"/>
</dbReference>
<keyword evidence="1" id="KW-1185">Reference proteome</keyword>
<sequence>MLEEKFPITFYCKGKLLQTTFIILILFISPIVPNPTSQLYLQYSVRARSSCLEHYLAGEGGTYYDKEITLPITSSHKNDDTTYFIRCRMPKSGEGYDKVETIVRNALEQWYPLRRFDRRSIGYQIKDKFLIEKLLQESNSCEQTITIDWTEWLKSEAVRIANKLSKKDMNQLNPWQDINHKIDGHEEEYFMGLMDEDDYYDENEILFELVSYSGQKIGFRKLDSQRGMFKIL</sequence>
<accession>A0A0K0FGE0</accession>
<organism evidence="1 2">
    <name type="scientific">Strongyloides venezuelensis</name>
    <name type="common">Threadworm</name>
    <dbReference type="NCBI Taxonomy" id="75913"/>
    <lineage>
        <taxon>Eukaryota</taxon>
        <taxon>Metazoa</taxon>
        <taxon>Ecdysozoa</taxon>
        <taxon>Nematoda</taxon>
        <taxon>Chromadorea</taxon>
        <taxon>Rhabditida</taxon>
        <taxon>Tylenchina</taxon>
        <taxon>Panagrolaimomorpha</taxon>
        <taxon>Strongyloidoidea</taxon>
        <taxon>Strongyloididae</taxon>
        <taxon>Strongyloides</taxon>
    </lineage>
</organism>
<protein>
    <submittedName>
        <fullName evidence="2">Peptidase M12A domain-containing protein</fullName>
    </submittedName>
</protein>
<evidence type="ECO:0000313" key="2">
    <source>
        <dbReference type="WBParaSite" id="SVE_0794100.1"/>
    </source>
</evidence>
<reference evidence="2" key="2">
    <citation type="submission" date="2015-08" db="UniProtKB">
        <authorList>
            <consortium name="WormBaseParasite"/>
        </authorList>
    </citation>
    <scope>IDENTIFICATION</scope>
</reference>
<name>A0A0K0FGE0_STRVS</name>
<evidence type="ECO:0000313" key="1">
    <source>
        <dbReference type="Proteomes" id="UP000035680"/>
    </source>
</evidence>
<reference evidence="1" key="1">
    <citation type="submission" date="2014-07" db="EMBL/GenBank/DDBJ databases">
        <authorList>
            <person name="Martin A.A"/>
            <person name="De Silva N."/>
        </authorList>
    </citation>
    <scope>NUCLEOTIDE SEQUENCE</scope>
</reference>